<comment type="pathway">
    <text evidence="1 5">Glycan metabolism; pectin degradation; 2-dehydro-3-deoxy-D-gluconate from pectin: step 1/5.</text>
</comment>
<dbReference type="Gene3D" id="2.160.20.10">
    <property type="entry name" value="Single-stranded right-handed beta-helix, Pectin lyase-like"/>
    <property type="match status" value="1"/>
</dbReference>
<dbReference type="PANTHER" id="PTHR31707">
    <property type="entry name" value="PECTINESTERASE"/>
    <property type="match status" value="1"/>
</dbReference>
<organism evidence="7 8">
    <name type="scientific">Coptis chinensis</name>
    <dbReference type="NCBI Taxonomy" id="261450"/>
    <lineage>
        <taxon>Eukaryota</taxon>
        <taxon>Viridiplantae</taxon>
        <taxon>Streptophyta</taxon>
        <taxon>Embryophyta</taxon>
        <taxon>Tracheophyta</taxon>
        <taxon>Spermatophyta</taxon>
        <taxon>Magnoliopsida</taxon>
        <taxon>Ranunculales</taxon>
        <taxon>Ranunculaceae</taxon>
        <taxon>Coptidoideae</taxon>
        <taxon>Coptis</taxon>
    </lineage>
</organism>
<dbReference type="GO" id="GO:0030599">
    <property type="term" value="F:pectinesterase activity"/>
    <property type="evidence" value="ECO:0007669"/>
    <property type="project" value="UniProtKB-UniRule"/>
</dbReference>
<feature type="domain" description="Pectinesterase catalytic" evidence="6">
    <location>
        <begin position="37"/>
        <end position="250"/>
    </location>
</feature>
<dbReference type="InterPro" id="IPR012334">
    <property type="entry name" value="Pectin_lyas_fold"/>
</dbReference>
<comment type="catalytic activity">
    <reaction evidence="5">
        <text>[(1-&gt;4)-alpha-D-galacturonosyl methyl ester](n) + n H2O = [(1-&gt;4)-alpha-D-galacturonosyl](n) + n methanol + n H(+)</text>
        <dbReference type="Rhea" id="RHEA:22380"/>
        <dbReference type="Rhea" id="RHEA-COMP:14570"/>
        <dbReference type="Rhea" id="RHEA-COMP:14573"/>
        <dbReference type="ChEBI" id="CHEBI:15377"/>
        <dbReference type="ChEBI" id="CHEBI:15378"/>
        <dbReference type="ChEBI" id="CHEBI:17790"/>
        <dbReference type="ChEBI" id="CHEBI:140522"/>
        <dbReference type="ChEBI" id="CHEBI:140523"/>
        <dbReference type="EC" id="3.1.1.11"/>
    </reaction>
</comment>
<dbReference type="GO" id="GO:0045490">
    <property type="term" value="P:pectin catabolic process"/>
    <property type="evidence" value="ECO:0007669"/>
    <property type="project" value="UniProtKB-UniRule"/>
</dbReference>
<dbReference type="Proteomes" id="UP000631114">
    <property type="component" value="Unassembled WGS sequence"/>
</dbReference>
<accession>A0A835M173</accession>
<comment type="caution">
    <text evidence="7">The sequence shown here is derived from an EMBL/GenBank/DDBJ whole genome shotgun (WGS) entry which is preliminary data.</text>
</comment>
<evidence type="ECO:0000256" key="1">
    <source>
        <dbReference type="ARBA" id="ARBA00005184"/>
    </source>
</evidence>
<proteinExistence type="predicted"/>
<dbReference type="AlphaFoldDB" id="A0A835M173"/>
<evidence type="ECO:0000259" key="6">
    <source>
        <dbReference type="Pfam" id="PF01095"/>
    </source>
</evidence>
<feature type="active site" evidence="4">
    <location>
        <position position="188"/>
    </location>
</feature>
<dbReference type="EMBL" id="JADFTS010000004">
    <property type="protein sequence ID" value="KAF9610449.1"/>
    <property type="molecule type" value="Genomic_DNA"/>
</dbReference>
<gene>
    <name evidence="7" type="ORF">IFM89_022413</name>
</gene>
<evidence type="ECO:0000256" key="3">
    <source>
        <dbReference type="ARBA" id="ARBA00023085"/>
    </source>
</evidence>
<keyword evidence="2 5" id="KW-0378">Hydrolase</keyword>
<evidence type="ECO:0000256" key="4">
    <source>
        <dbReference type="PROSITE-ProRule" id="PRU10040"/>
    </source>
</evidence>
<name>A0A835M173_9MAGN</name>
<dbReference type="UniPathway" id="UPA00545">
    <property type="reaction ID" value="UER00823"/>
</dbReference>
<dbReference type="EC" id="3.1.1.11" evidence="5"/>
<keyword evidence="8" id="KW-1185">Reference proteome</keyword>
<dbReference type="SUPFAM" id="SSF51126">
    <property type="entry name" value="Pectin lyase-like"/>
    <property type="match status" value="1"/>
</dbReference>
<protein>
    <recommendedName>
        <fullName evidence="5">Pectinesterase</fullName>
        <ecNumber evidence="5">3.1.1.11</ecNumber>
    </recommendedName>
</protein>
<dbReference type="GO" id="GO:0042545">
    <property type="term" value="P:cell wall modification"/>
    <property type="evidence" value="ECO:0007669"/>
    <property type="project" value="UniProtKB-UniRule"/>
</dbReference>
<reference evidence="7 8" key="1">
    <citation type="submission" date="2020-10" db="EMBL/GenBank/DDBJ databases">
        <title>The Coptis chinensis genome and diversification of protoberbering-type alkaloids.</title>
        <authorList>
            <person name="Wang B."/>
            <person name="Shu S."/>
            <person name="Song C."/>
            <person name="Liu Y."/>
        </authorList>
    </citation>
    <scope>NUCLEOTIDE SEQUENCE [LARGE SCALE GENOMIC DNA]</scope>
    <source>
        <strain evidence="7">HL-2020</strain>
        <tissue evidence="7">Leaf</tissue>
    </source>
</reference>
<dbReference type="OrthoDB" id="2019149at2759"/>
<keyword evidence="3 5" id="KW-0063">Aspartyl esterase</keyword>
<evidence type="ECO:0000256" key="2">
    <source>
        <dbReference type="ARBA" id="ARBA00022801"/>
    </source>
</evidence>
<dbReference type="Pfam" id="PF01095">
    <property type="entry name" value="Pectinesterase"/>
    <property type="match status" value="1"/>
</dbReference>
<dbReference type="InterPro" id="IPR033131">
    <property type="entry name" value="Pectinesterase_Asp_AS"/>
</dbReference>
<dbReference type="FunFam" id="2.160.20.10:FF:000092">
    <property type="entry name" value="Putative pectinesterase 57"/>
    <property type="match status" value="1"/>
</dbReference>
<dbReference type="PROSITE" id="PS00503">
    <property type="entry name" value="PECTINESTERASE_2"/>
    <property type="match status" value="1"/>
</dbReference>
<dbReference type="InterPro" id="IPR011050">
    <property type="entry name" value="Pectin_lyase_fold/virulence"/>
</dbReference>
<dbReference type="InterPro" id="IPR000070">
    <property type="entry name" value="Pectinesterase_cat"/>
</dbReference>
<evidence type="ECO:0000313" key="7">
    <source>
        <dbReference type="EMBL" id="KAF9610449.1"/>
    </source>
</evidence>
<evidence type="ECO:0000256" key="5">
    <source>
        <dbReference type="RuleBase" id="RU000589"/>
    </source>
</evidence>
<sequence length="275" mass="30056">MGLIGLNKAITRRVEAKVLRKWNANNSLRGVRVNESVVVNPDGTGDFVTISDAISAAPNNTNITNGYFVIFIAPGVYEEYVNVTQNKMNLMMIGAGINRTVITGKRSVGDGWTTFNSATFIVVGQGFVGVDITIRNTAGAIKGQAVALRNGADTSTFYRCSFEGYQDTLYTHSFRQFYRECDVYGTVDFIFGNAAVVLQNCNLYPRLPIQGQSNEVTAQGRTDPNQNTGTSIHNCSITASADLASSNDTTMMIDDVFGTTMERVFQDCLYEVMYG</sequence>
<evidence type="ECO:0000313" key="8">
    <source>
        <dbReference type="Proteomes" id="UP000631114"/>
    </source>
</evidence>